<comment type="similarity">
    <text evidence="4">In the C-terminal section; belongs to the glycosyl hydrolase 73 family.</text>
</comment>
<dbReference type="Gene3D" id="1.10.530.10">
    <property type="match status" value="1"/>
</dbReference>
<evidence type="ECO:0000256" key="10">
    <source>
        <dbReference type="ARBA" id="ARBA00023316"/>
    </source>
</evidence>
<evidence type="ECO:0000259" key="13">
    <source>
        <dbReference type="SMART" id="SM00047"/>
    </source>
</evidence>
<keyword evidence="15" id="KW-1185">Reference proteome</keyword>
<evidence type="ECO:0000313" key="14">
    <source>
        <dbReference type="EMBL" id="MBD1390834.1"/>
    </source>
</evidence>
<feature type="region of interest" description="Disordered" evidence="12">
    <location>
        <begin position="146"/>
        <end position="166"/>
    </location>
</feature>
<dbReference type="PRINTS" id="PR01002">
    <property type="entry name" value="FLGFLGJ"/>
</dbReference>
<evidence type="ECO:0000256" key="3">
    <source>
        <dbReference type="ARBA" id="ARBA00006880"/>
    </source>
</evidence>
<evidence type="ECO:0000256" key="11">
    <source>
        <dbReference type="ARBA" id="ARBA00030835"/>
    </source>
</evidence>
<dbReference type="FunFam" id="2.10.70.40:FF:000001">
    <property type="entry name" value="Flagellar assembly peptidoglycan hydrolase FlgJ"/>
    <property type="match status" value="1"/>
</dbReference>
<keyword evidence="14" id="KW-0969">Cilium</keyword>
<dbReference type="InterPro" id="IPR002901">
    <property type="entry name" value="MGlyc_endo_b_GlcNAc-like_dom"/>
</dbReference>
<dbReference type="AlphaFoldDB" id="A0A8J6QKD4"/>
<proteinExistence type="inferred from homology"/>
<dbReference type="GO" id="GO:0071973">
    <property type="term" value="P:bacterial-type flagellum-dependent cell motility"/>
    <property type="evidence" value="ECO:0007669"/>
    <property type="project" value="TreeGrafter"/>
</dbReference>
<dbReference type="GO" id="GO:0042597">
    <property type="term" value="C:periplasmic space"/>
    <property type="evidence" value="ECO:0007669"/>
    <property type="project" value="UniProtKB-SubCell"/>
</dbReference>
<dbReference type="EMBL" id="JACXAF010000023">
    <property type="protein sequence ID" value="MBD1390834.1"/>
    <property type="molecule type" value="Genomic_DNA"/>
</dbReference>
<evidence type="ECO:0000256" key="7">
    <source>
        <dbReference type="ARBA" id="ARBA00022795"/>
    </source>
</evidence>
<feature type="domain" description="Mannosyl-glycoprotein endo-beta-N-acetylglucosamidase-like" evidence="13">
    <location>
        <begin position="157"/>
        <end position="319"/>
    </location>
</feature>
<evidence type="ECO:0000256" key="4">
    <source>
        <dbReference type="ARBA" id="ARBA00007974"/>
    </source>
</evidence>
<sequence>MSSSSNHAQAFGQASNYNDLASLDKLRSAAQKDEKSALREVAQQFESIFMQMVLKGMRQANAAFESDLTNSNYTKFYRDMADQQMSLNMAQQGALGLADVMVQQLSPEGNFTPATVLRGGSTPSDTKTSLDARAVIDRAEFSKATVHPTNKAADTASESTPNDVSFSGPEDFVEKLLPMARKTAQALGVNPTAILAQAALETGWGQKIIRNLDGSNSFNLFNIKANSSWQGAKASVSTLEFENDLPVKKVAAFRSYQSLQDSFNDYENFLSNSSRYEESLSKKDDSAGFLQELQKAGYATDPRYAEKAVSVLNKITGMIEP</sequence>
<dbReference type="PANTHER" id="PTHR33308">
    <property type="entry name" value="PEPTIDOGLYCAN HYDROLASE FLGJ"/>
    <property type="match status" value="1"/>
</dbReference>
<dbReference type="GO" id="GO:0044780">
    <property type="term" value="P:bacterial-type flagellum assembly"/>
    <property type="evidence" value="ECO:0007669"/>
    <property type="project" value="InterPro"/>
</dbReference>
<evidence type="ECO:0000256" key="6">
    <source>
        <dbReference type="ARBA" id="ARBA00022764"/>
    </source>
</evidence>
<evidence type="ECO:0000256" key="8">
    <source>
        <dbReference type="ARBA" id="ARBA00022801"/>
    </source>
</evidence>
<comment type="function">
    <text evidence="1">Flagellum-specific muramidase which hydrolyzes the peptidoglycan layer to assemble the rod structure in the periplasmic space.</text>
</comment>
<reference evidence="14" key="1">
    <citation type="submission" date="2020-09" db="EMBL/GenBank/DDBJ databases">
        <title>A novel bacterium of genus Neiella, isolated from South China Sea.</title>
        <authorList>
            <person name="Huang H."/>
            <person name="Mo K."/>
            <person name="Hu Y."/>
        </authorList>
    </citation>
    <scope>NUCLEOTIDE SEQUENCE</scope>
    <source>
        <strain evidence="14">HB171785</strain>
    </source>
</reference>
<dbReference type="NCBIfam" id="TIGR02541">
    <property type="entry name" value="flagell_FlgJ"/>
    <property type="match status" value="1"/>
</dbReference>
<comment type="subcellular location">
    <subcellularLocation>
        <location evidence="2">Periplasm</location>
    </subcellularLocation>
</comment>
<dbReference type="Proteomes" id="UP000638014">
    <property type="component" value="Unassembled WGS sequence"/>
</dbReference>
<dbReference type="Gene3D" id="2.10.70.40">
    <property type="entry name" value="peptidoglycan hydrolase"/>
    <property type="match status" value="1"/>
</dbReference>
<organism evidence="14 15">
    <name type="scientific">Neiella litorisoli</name>
    <dbReference type="NCBI Taxonomy" id="2771431"/>
    <lineage>
        <taxon>Bacteria</taxon>
        <taxon>Pseudomonadati</taxon>
        <taxon>Pseudomonadota</taxon>
        <taxon>Gammaproteobacteria</taxon>
        <taxon>Alteromonadales</taxon>
        <taxon>Echinimonadaceae</taxon>
        <taxon>Neiella</taxon>
    </lineage>
</organism>
<feature type="compositionally biased region" description="Polar residues" evidence="12">
    <location>
        <begin position="156"/>
        <end position="165"/>
    </location>
</feature>
<dbReference type="Pfam" id="PF01832">
    <property type="entry name" value="Glucosaminidase"/>
    <property type="match status" value="1"/>
</dbReference>
<keyword evidence="10" id="KW-0961">Cell wall biogenesis/degradation</keyword>
<keyword evidence="8 14" id="KW-0378">Hydrolase</keyword>
<evidence type="ECO:0000256" key="9">
    <source>
        <dbReference type="ARBA" id="ARBA00023295"/>
    </source>
</evidence>
<evidence type="ECO:0000256" key="5">
    <source>
        <dbReference type="ARBA" id="ARBA00013433"/>
    </source>
</evidence>
<evidence type="ECO:0000256" key="1">
    <source>
        <dbReference type="ARBA" id="ARBA00002954"/>
    </source>
</evidence>
<evidence type="ECO:0000256" key="2">
    <source>
        <dbReference type="ARBA" id="ARBA00004418"/>
    </source>
</evidence>
<keyword evidence="14" id="KW-0966">Cell projection</keyword>
<dbReference type="InterPro" id="IPR013377">
    <property type="entry name" value="FlgJ"/>
</dbReference>
<protein>
    <recommendedName>
        <fullName evidence="5">Peptidoglycan hydrolase FlgJ</fullName>
    </recommendedName>
    <alternativeName>
        <fullName evidence="11">Muramidase FlgJ</fullName>
    </alternativeName>
</protein>
<dbReference type="PANTHER" id="PTHR33308:SF9">
    <property type="entry name" value="PEPTIDOGLYCAN HYDROLASE FLGJ"/>
    <property type="match status" value="1"/>
</dbReference>
<dbReference type="GO" id="GO:0004040">
    <property type="term" value="F:amidase activity"/>
    <property type="evidence" value="ECO:0007669"/>
    <property type="project" value="InterPro"/>
</dbReference>
<keyword evidence="7" id="KW-1005">Bacterial flagellum biogenesis</keyword>
<comment type="similarity">
    <text evidence="3">In the N-terminal section; belongs to the FlgJ family.</text>
</comment>
<comment type="caution">
    <text evidence="14">The sequence shown here is derived from an EMBL/GenBank/DDBJ whole genome shotgun (WGS) entry which is preliminary data.</text>
</comment>
<dbReference type="Pfam" id="PF10135">
    <property type="entry name" value="Rod-binding"/>
    <property type="match status" value="1"/>
</dbReference>
<accession>A0A8J6QKD4</accession>
<keyword evidence="9 14" id="KW-0326">Glycosidase</keyword>
<dbReference type="GO" id="GO:0016798">
    <property type="term" value="F:hydrolase activity, acting on glycosyl bonds"/>
    <property type="evidence" value="ECO:0007669"/>
    <property type="project" value="UniProtKB-KW"/>
</dbReference>
<keyword evidence="14" id="KW-0282">Flagellum</keyword>
<dbReference type="InterPro" id="IPR019301">
    <property type="entry name" value="Flagellar_prot_FlgJ_N"/>
</dbReference>
<dbReference type="InterPro" id="IPR051056">
    <property type="entry name" value="Glycosyl_Hydrolase_73"/>
</dbReference>
<evidence type="ECO:0000313" key="15">
    <source>
        <dbReference type="Proteomes" id="UP000638014"/>
    </source>
</evidence>
<keyword evidence="6" id="KW-0574">Periplasm</keyword>
<name>A0A8J6QKD4_9GAMM</name>
<dbReference type="GO" id="GO:0071555">
    <property type="term" value="P:cell wall organization"/>
    <property type="evidence" value="ECO:0007669"/>
    <property type="project" value="UniProtKB-KW"/>
</dbReference>
<evidence type="ECO:0000256" key="12">
    <source>
        <dbReference type="SAM" id="MobiDB-lite"/>
    </source>
</evidence>
<dbReference type="SMART" id="SM00047">
    <property type="entry name" value="LYZ2"/>
    <property type="match status" value="1"/>
</dbReference>
<gene>
    <name evidence="14" type="primary">flgJ</name>
    <name evidence="14" type="ORF">IC617_15485</name>
</gene>